<evidence type="ECO:0000256" key="6">
    <source>
        <dbReference type="SAM" id="Phobius"/>
    </source>
</evidence>
<evidence type="ECO:0000256" key="1">
    <source>
        <dbReference type="ARBA" id="ARBA00004141"/>
    </source>
</evidence>
<evidence type="ECO:0000256" key="4">
    <source>
        <dbReference type="ARBA" id="ARBA00022989"/>
    </source>
</evidence>
<feature type="transmembrane region" description="Helical" evidence="6">
    <location>
        <begin position="31"/>
        <end position="52"/>
    </location>
</feature>
<keyword evidence="4 6" id="KW-1133">Transmembrane helix</keyword>
<organism evidence="8 9">
    <name type="scientific">Molorchus minor</name>
    <dbReference type="NCBI Taxonomy" id="1323400"/>
    <lineage>
        <taxon>Eukaryota</taxon>
        <taxon>Metazoa</taxon>
        <taxon>Ecdysozoa</taxon>
        <taxon>Arthropoda</taxon>
        <taxon>Hexapoda</taxon>
        <taxon>Insecta</taxon>
        <taxon>Pterygota</taxon>
        <taxon>Neoptera</taxon>
        <taxon>Endopterygota</taxon>
        <taxon>Coleoptera</taxon>
        <taxon>Polyphaga</taxon>
        <taxon>Cucujiformia</taxon>
        <taxon>Chrysomeloidea</taxon>
        <taxon>Cerambycidae</taxon>
        <taxon>Lamiinae</taxon>
        <taxon>Monochamini</taxon>
        <taxon>Molorchus</taxon>
    </lineage>
</organism>
<dbReference type="InterPro" id="IPR013122">
    <property type="entry name" value="PKD1_2_channel"/>
</dbReference>
<keyword evidence="9" id="KW-1185">Reference proteome</keyword>
<feature type="transmembrane region" description="Helical" evidence="6">
    <location>
        <begin position="72"/>
        <end position="89"/>
    </location>
</feature>
<keyword evidence="5 6" id="KW-0472">Membrane</keyword>
<evidence type="ECO:0000259" key="7">
    <source>
        <dbReference type="Pfam" id="PF08016"/>
    </source>
</evidence>
<name>A0ABQ9JU59_9CUCU</name>
<gene>
    <name evidence="8" type="ORF">NQ317_001804</name>
</gene>
<accession>A0ABQ9JU59</accession>
<dbReference type="PRINTS" id="PR01433">
    <property type="entry name" value="POLYCYSTIN2"/>
</dbReference>
<proteinExistence type="inferred from homology"/>
<reference evidence="8" key="1">
    <citation type="journal article" date="2023" name="Insect Mol. Biol.">
        <title>Genome sequencing provides insights into the evolution of gene families encoding plant cell wall-degrading enzymes in longhorned beetles.</title>
        <authorList>
            <person name="Shin N.R."/>
            <person name="Okamura Y."/>
            <person name="Kirsch R."/>
            <person name="Pauchet Y."/>
        </authorList>
    </citation>
    <scope>NUCLEOTIDE SEQUENCE</scope>
    <source>
        <strain evidence="8">MMC_N1</strain>
    </source>
</reference>
<dbReference type="Pfam" id="PF08016">
    <property type="entry name" value="PKD_channel"/>
    <property type="match status" value="1"/>
</dbReference>
<evidence type="ECO:0000256" key="5">
    <source>
        <dbReference type="ARBA" id="ARBA00023136"/>
    </source>
</evidence>
<dbReference type="InterPro" id="IPR003915">
    <property type="entry name" value="PKD_2"/>
</dbReference>
<dbReference type="EMBL" id="JAPWTJ010000158">
    <property type="protein sequence ID" value="KAJ8981841.1"/>
    <property type="molecule type" value="Genomic_DNA"/>
</dbReference>
<keyword evidence="3 6" id="KW-0812">Transmembrane</keyword>
<comment type="caution">
    <text evidence="8">The sequence shown here is derived from an EMBL/GenBank/DDBJ whole genome shotgun (WGS) entry which is preliminary data.</text>
</comment>
<dbReference type="PANTHER" id="PTHR10877">
    <property type="entry name" value="POLYCYSTIN FAMILY MEMBER"/>
    <property type="match status" value="1"/>
</dbReference>
<comment type="similarity">
    <text evidence="2">Belongs to the polycystin family.</text>
</comment>
<feature type="transmembrane region" description="Helical" evidence="6">
    <location>
        <begin position="124"/>
        <end position="141"/>
    </location>
</feature>
<feature type="domain" description="Polycystin cation channel PKD1/PKD2" evidence="7">
    <location>
        <begin position="30"/>
        <end position="180"/>
    </location>
</feature>
<evidence type="ECO:0000313" key="8">
    <source>
        <dbReference type="EMBL" id="KAJ8981841.1"/>
    </source>
</evidence>
<feature type="transmembrane region" description="Helical" evidence="6">
    <location>
        <begin position="161"/>
        <end position="183"/>
    </location>
</feature>
<evidence type="ECO:0000313" key="9">
    <source>
        <dbReference type="Proteomes" id="UP001162164"/>
    </source>
</evidence>
<comment type="subcellular location">
    <subcellularLocation>
        <location evidence="1">Membrane</location>
        <topology evidence="1">Multi-pass membrane protein</topology>
    </subcellularLocation>
</comment>
<dbReference type="Proteomes" id="UP001162164">
    <property type="component" value="Unassembled WGS sequence"/>
</dbReference>
<evidence type="ECO:0000256" key="3">
    <source>
        <dbReference type="ARBA" id="ARBA00022692"/>
    </source>
</evidence>
<protein>
    <recommendedName>
        <fullName evidence="7">Polycystin cation channel PKD1/PKD2 domain-containing protein</fullName>
    </recommendedName>
</protein>
<evidence type="ECO:0000256" key="2">
    <source>
        <dbReference type="ARBA" id="ARBA00007200"/>
    </source>
</evidence>
<sequence>MLQIDIRIPNNRGVLPSAEIHSVTLTRKNDAFNTLIECCEYGLLVFLIFYLIEGLREIFFLKFSYLKKFWSYIDWSILGCLIAQMVFVIRRKIEIDPALETIANNPNKYANLEEFAHMKRQRNNIFVVSLFFVYVKIFKFLNFNRTMGQLNNTLRKCALDILGFSLMFFIIYFAFGKLVTCYLEVR</sequence>
<dbReference type="PANTHER" id="PTHR10877:SF183">
    <property type="entry name" value="AT14535P-RELATED"/>
    <property type="match status" value="1"/>
</dbReference>
<dbReference type="InterPro" id="IPR051223">
    <property type="entry name" value="Polycystin"/>
</dbReference>